<name>A0A438FT41_VITVI</name>
<comment type="caution">
    <text evidence="5">The sequence shown here is derived from an EMBL/GenBank/DDBJ whole genome shotgun (WGS) entry which is preliminary data.</text>
</comment>
<organism evidence="5 6">
    <name type="scientific">Vitis vinifera</name>
    <name type="common">Grape</name>
    <dbReference type="NCBI Taxonomy" id="29760"/>
    <lineage>
        <taxon>Eukaryota</taxon>
        <taxon>Viridiplantae</taxon>
        <taxon>Streptophyta</taxon>
        <taxon>Embryophyta</taxon>
        <taxon>Tracheophyta</taxon>
        <taxon>Spermatophyta</taxon>
        <taxon>Magnoliopsida</taxon>
        <taxon>eudicotyledons</taxon>
        <taxon>Gunneridae</taxon>
        <taxon>Pentapetalae</taxon>
        <taxon>rosids</taxon>
        <taxon>Vitales</taxon>
        <taxon>Vitaceae</taxon>
        <taxon>Viteae</taxon>
        <taxon>Vitis</taxon>
    </lineage>
</organism>
<protein>
    <submittedName>
        <fullName evidence="5">Retrovirus-related Pol polyprotein from transposon TNT 1-94</fullName>
    </submittedName>
</protein>
<evidence type="ECO:0000313" key="6">
    <source>
        <dbReference type="Proteomes" id="UP000288805"/>
    </source>
</evidence>
<feature type="compositionally biased region" description="Basic and acidic residues" evidence="1">
    <location>
        <begin position="411"/>
        <end position="423"/>
    </location>
</feature>
<accession>A0A438FT41</accession>
<dbReference type="InterPro" id="IPR057670">
    <property type="entry name" value="SH3_retrovirus"/>
</dbReference>
<dbReference type="InterPro" id="IPR054722">
    <property type="entry name" value="PolX-like_BBD"/>
</dbReference>
<dbReference type="EMBL" id="QGNW01000749">
    <property type="protein sequence ID" value="RVW63122.1"/>
    <property type="molecule type" value="Genomic_DNA"/>
</dbReference>
<dbReference type="Pfam" id="PF22936">
    <property type="entry name" value="Pol_BBD"/>
    <property type="match status" value="1"/>
</dbReference>
<proteinExistence type="predicted"/>
<feature type="domain" description="Retrovirus-related Pol polyprotein from transposon TNT 1-94-like beta-barrel" evidence="3">
    <location>
        <begin position="178"/>
        <end position="224"/>
    </location>
</feature>
<dbReference type="AlphaFoldDB" id="A0A438FT41"/>
<feature type="domain" description="Reverse transcriptase Ty1/copia-type" evidence="2">
    <location>
        <begin position="476"/>
        <end position="519"/>
    </location>
</feature>
<dbReference type="Pfam" id="PF07727">
    <property type="entry name" value="RVT_2"/>
    <property type="match status" value="1"/>
</dbReference>
<sequence>MNGDHLPYQVLAQVKTRSARFRRHPKRVAKLLRSKSLVPHRYEVGFHFVVFGFHRGVKLQGKSKALCKKAAKSSRNKRVISQHFAESFLQLGAVIFKRLKWTSGSAPKVRKKTAAAVLYFLHSVFPLSLLLSLHTLNDFGKGLWSSKAWFFMNLSSSLLCHELYTALPHSWIALKIESGEKLYMGKASSSMVEGKGDVVLNLTSGKKLTLMDVLFVPEIRKNLVFESDNKLVLTKGETCVGKGYMSEGLFKLNVFNDNVIASTINKDFMSSAYIVESCELWHSRKYETIDVFKTCKNEVENQKNKTLKMLRSDKGGEYKSTALSEFVHYMVQVPLPKQTKLGPKTIDCVFIRYASNSSAYRFLVIKSEVPDINNNNIIMESIDVEFFEEIFPFKERHNEIIKIKIDDSLPRTQHEQRDDVEPRRSKRARTSTSFGPDFITFLIEVEPQTYKEVMSTPEAPYWQEAVNDEINSIMQNHTWELANLPPGNKPIGCKWIFKRKLQIDGTIDKYKARLVAKGY</sequence>
<evidence type="ECO:0000256" key="1">
    <source>
        <dbReference type="SAM" id="MobiDB-lite"/>
    </source>
</evidence>
<dbReference type="Pfam" id="PF25597">
    <property type="entry name" value="SH3_retrovirus"/>
    <property type="match status" value="1"/>
</dbReference>
<dbReference type="PANTHER" id="PTHR47592">
    <property type="entry name" value="PBF68 PROTEIN"/>
    <property type="match status" value="1"/>
</dbReference>
<evidence type="ECO:0000259" key="4">
    <source>
        <dbReference type="Pfam" id="PF25597"/>
    </source>
</evidence>
<evidence type="ECO:0000259" key="3">
    <source>
        <dbReference type="Pfam" id="PF22936"/>
    </source>
</evidence>
<feature type="region of interest" description="Disordered" evidence="1">
    <location>
        <begin position="411"/>
        <end position="432"/>
    </location>
</feature>
<gene>
    <name evidence="5" type="primary">POLX_3440</name>
    <name evidence="5" type="ORF">CK203_057491</name>
</gene>
<evidence type="ECO:0000313" key="5">
    <source>
        <dbReference type="EMBL" id="RVW63122.1"/>
    </source>
</evidence>
<feature type="domain" description="Retroviral polymerase SH3-like" evidence="4">
    <location>
        <begin position="330"/>
        <end position="396"/>
    </location>
</feature>
<evidence type="ECO:0000259" key="2">
    <source>
        <dbReference type="Pfam" id="PF07727"/>
    </source>
</evidence>
<dbReference type="InterPro" id="IPR013103">
    <property type="entry name" value="RVT_2"/>
</dbReference>
<dbReference type="Proteomes" id="UP000288805">
    <property type="component" value="Unassembled WGS sequence"/>
</dbReference>
<reference evidence="5 6" key="1">
    <citation type="journal article" date="2018" name="PLoS Genet.">
        <title>Population sequencing reveals clonal diversity and ancestral inbreeding in the grapevine cultivar Chardonnay.</title>
        <authorList>
            <person name="Roach M.J."/>
            <person name="Johnson D.L."/>
            <person name="Bohlmann J."/>
            <person name="van Vuuren H.J."/>
            <person name="Jones S.J."/>
            <person name="Pretorius I.S."/>
            <person name="Schmidt S.A."/>
            <person name="Borneman A.R."/>
        </authorList>
    </citation>
    <scope>NUCLEOTIDE SEQUENCE [LARGE SCALE GENOMIC DNA]</scope>
    <source>
        <strain evidence="6">cv. Chardonnay</strain>
        <tissue evidence="5">Leaf</tissue>
    </source>
</reference>